<organism evidence="1">
    <name type="scientific">Solanum chacoense</name>
    <name type="common">Chaco potato</name>
    <dbReference type="NCBI Taxonomy" id="4108"/>
    <lineage>
        <taxon>Eukaryota</taxon>
        <taxon>Viridiplantae</taxon>
        <taxon>Streptophyta</taxon>
        <taxon>Embryophyta</taxon>
        <taxon>Tracheophyta</taxon>
        <taxon>Spermatophyta</taxon>
        <taxon>Magnoliopsida</taxon>
        <taxon>eudicotyledons</taxon>
        <taxon>Gunneridae</taxon>
        <taxon>Pentapetalae</taxon>
        <taxon>asterids</taxon>
        <taxon>lamiids</taxon>
        <taxon>Solanales</taxon>
        <taxon>Solanaceae</taxon>
        <taxon>Solanoideae</taxon>
        <taxon>Solaneae</taxon>
        <taxon>Solanum</taxon>
    </lineage>
</organism>
<dbReference type="EMBL" id="GEDG01016050">
    <property type="protein sequence ID" value="JAP22906.1"/>
    <property type="molecule type" value="Transcribed_RNA"/>
</dbReference>
<name>A0A0V0HS68_SOLCH</name>
<dbReference type="AlphaFoldDB" id="A0A0V0HS68"/>
<accession>A0A0V0HS68</accession>
<feature type="non-terminal residue" evidence="1">
    <location>
        <position position="69"/>
    </location>
</feature>
<proteinExistence type="predicted"/>
<protein>
    <submittedName>
        <fullName evidence="1">Putative ovule protein</fullName>
    </submittedName>
</protein>
<evidence type="ECO:0000313" key="1">
    <source>
        <dbReference type="EMBL" id="JAP22906.1"/>
    </source>
</evidence>
<reference evidence="1" key="1">
    <citation type="submission" date="2015-12" db="EMBL/GenBank/DDBJ databases">
        <title>Gene expression during late stages of embryo sac development: a critical building block for successful pollen-pistil interactions.</title>
        <authorList>
            <person name="Liu Y."/>
            <person name="Joly V."/>
            <person name="Sabar M."/>
            <person name="Matton D.P."/>
        </authorList>
    </citation>
    <scope>NUCLEOTIDE SEQUENCE</scope>
</reference>
<sequence>MLRREMLAYAPPAVVTKFSFFCTMSFTEHAVMLLQDDVDYTVLLNILKKKLKRKPFESLEAYLYHLNSV</sequence>